<dbReference type="Pfam" id="PF04829">
    <property type="entry name" value="PT-VENN"/>
    <property type="match status" value="1"/>
</dbReference>
<accession>A0ABV6CDF2</accession>
<comment type="caution">
    <text evidence="6">The sequence shown here is derived from an EMBL/GenBank/DDBJ whole genome shotgun (WGS) entry which is preliminary data.</text>
</comment>
<name>A0ABV6CDF2_9GAMM</name>
<evidence type="ECO:0000313" key="7">
    <source>
        <dbReference type="Proteomes" id="UP001589758"/>
    </source>
</evidence>
<reference evidence="6 7" key="1">
    <citation type="submission" date="2024-09" db="EMBL/GenBank/DDBJ databases">
        <authorList>
            <person name="Sun Q."/>
            <person name="Mori K."/>
        </authorList>
    </citation>
    <scope>NUCLEOTIDE SEQUENCE [LARGE SCALE GENOMIC DNA]</scope>
    <source>
        <strain evidence="6 7">CCM 8545</strain>
    </source>
</reference>
<evidence type="ECO:0000313" key="6">
    <source>
        <dbReference type="EMBL" id="MFC0181008.1"/>
    </source>
</evidence>
<protein>
    <submittedName>
        <fullName evidence="6">Hemagglutinin repeat-containing protein</fullName>
    </submittedName>
</protein>
<dbReference type="RefSeq" id="WP_385878389.1">
    <property type="nucleotide sequence ID" value="NZ_JBHLXE010000114.1"/>
</dbReference>
<feature type="domain" description="VENN motif-containing" evidence="5">
    <location>
        <begin position="499"/>
        <end position="547"/>
    </location>
</feature>
<dbReference type="InterPro" id="IPR025157">
    <property type="entry name" value="Hemagglutinin_rpt"/>
</dbReference>
<evidence type="ECO:0000259" key="5">
    <source>
        <dbReference type="Pfam" id="PF04829"/>
    </source>
</evidence>
<keyword evidence="2" id="KW-0800">Toxin</keyword>
<keyword evidence="7" id="KW-1185">Reference proteome</keyword>
<evidence type="ECO:0000256" key="4">
    <source>
        <dbReference type="ARBA" id="ARBA00023026"/>
    </source>
</evidence>
<gene>
    <name evidence="6" type="ORF">ACFFIT_13095</name>
</gene>
<evidence type="ECO:0000256" key="1">
    <source>
        <dbReference type="ARBA" id="ARBA00004219"/>
    </source>
</evidence>
<comment type="subcellular location">
    <subcellularLocation>
        <location evidence="1">Target cell</location>
        <location evidence="1">Target cell cytoplasm</location>
    </subcellularLocation>
</comment>
<sequence>MTNNYLDKFRNQVSHGGSSLTAGGDINLIATEQDILVQGSTLEAANNLILEAKRDILLQAAQDTSKLEGKNESKGVSLGVTYNGSWGVNAGFNKGKGSENGNSVTNIGTELNAGNLITLNSGRDTQIIGSQVKGEGVDLTVGNDLRIESLQDSDSYHSKQTDVSANVSVGAGSFGGGVSASKTKMDSDYASVQEQAGIFAGTKGVDVEVGNNTHLKGGVITSEGENNTLTTGTLSFEDIENKAQFDVSSNSVGGNLGMGGLSIPGVSNSNNSGESDSTTQATIGNNIDITLKDVTNQTQDIDTLNRDTDNAHQSLDKIFDKDKEQERLDEQKLISDIGNQLSNIVRTEGQIRAEKAKNDPTALELAKKELLAEGKNPTTQDIEQRAQNNVMRDWGTGGKYQQVTQALTGALKGALGGDITQALANGSAPYLAEAIKKATTNPDGSVNTGANLAAHAILGALLSAANDNNALAGGLGALSAEAAANLIKNELYGDKSFADLTEDERQNISALSQIAAAVAGGLTGDSASDATQGAIIGKNAIENNYLNTDEKQEKTMLEFREQEGILSEKDQLRLFELRIKDGSSTEALLIACQDVNSKTCEVERKKAYNDLATYKNLTYHHPPEHQVGYKEIQSLLDATSKEADFLRLVYDSYKRGYEDLGFNEKQAGAMAGRTIAVQFMVHGVSGGVSLSRLGQVFGNVKVGGSLTPKQHSKKVDIKNSDATNLQPQIITIDKNKYPESAKHIEESQQTGYPSILTIDRLGAAERRKAALKDTKPQTGFDRDEYPPAMFEEGGAGSSIKLINPSDNRGAGACIGAQCRKFPDGTQVIIQTKKDKK</sequence>
<keyword evidence="3" id="KW-1266">Target cell cytoplasm</keyword>
<dbReference type="EMBL" id="JBHLXE010000114">
    <property type="protein sequence ID" value="MFC0181008.1"/>
    <property type="molecule type" value="Genomic_DNA"/>
</dbReference>
<dbReference type="Proteomes" id="UP001589758">
    <property type="component" value="Unassembled WGS sequence"/>
</dbReference>
<dbReference type="InterPro" id="IPR006914">
    <property type="entry name" value="VENN_dom"/>
</dbReference>
<evidence type="ECO:0000256" key="3">
    <source>
        <dbReference type="ARBA" id="ARBA00022913"/>
    </source>
</evidence>
<proteinExistence type="predicted"/>
<dbReference type="Pfam" id="PF13332">
    <property type="entry name" value="Fil_haemagg_2"/>
    <property type="match status" value="1"/>
</dbReference>
<organism evidence="6 7">
    <name type="scientific">Thorsellia kenyensis</name>
    <dbReference type="NCBI Taxonomy" id="1549888"/>
    <lineage>
        <taxon>Bacteria</taxon>
        <taxon>Pseudomonadati</taxon>
        <taxon>Pseudomonadota</taxon>
        <taxon>Gammaproteobacteria</taxon>
        <taxon>Enterobacterales</taxon>
        <taxon>Thorselliaceae</taxon>
        <taxon>Thorsellia</taxon>
    </lineage>
</organism>
<keyword evidence="4" id="KW-0843">Virulence</keyword>
<evidence type="ECO:0000256" key="2">
    <source>
        <dbReference type="ARBA" id="ARBA00022656"/>
    </source>
</evidence>